<name>A0A158JXG3_9BURK</name>
<protein>
    <submittedName>
        <fullName evidence="2">Uncharacterized protein</fullName>
    </submittedName>
</protein>
<keyword evidence="1" id="KW-0472">Membrane</keyword>
<feature type="transmembrane region" description="Helical" evidence="1">
    <location>
        <begin position="30"/>
        <end position="49"/>
    </location>
</feature>
<keyword evidence="3" id="KW-1185">Reference proteome</keyword>
<evidence type="ECO:0000313" key="2">
    <source>
        <dbReference type="EMBL" id="SAL73654.1"/>
    </source>
</evidence>
<dbReference type="OrthoDB" id="8909364at2"/>
<keyword evidence="1" id="KW-0812">Transmembrane</keyword>
<proteinExistence type="predicted"/>
<dbReference type="AlphaFoldDB" id="A0A158JXG3"/>
<organism evidence="2 3">
    <name type="scientific">Caballeronia choica</name>
    <dbReference type="NCBI Taxonomy" id="326476"/>
    <lineage>
        <taxon>Bacteria</taxon>
        <taxon>Pseudomonadati</taxon>
        <taxon>Pseudomonadota</taxon>
        <taxon>Betaproteobacteria</taxon>
        <taxon>Burkholderiales</taxon>
        <taxon>Burkholderiaceae</taxon>
        <taxon>Caballeronia</taxon>
    </lineage>
</organism>
<dbReference type="EMBL" id="FCON02000053">
    <property type="protein sequence ID" value="SAL73654.1"/>
    <property type="molecule type" value="Genomic_DNA"/>
</dbReference>
<comment type="caution">
    <text evidence="2">The sequence shown here is derived from an EMBL/GenBank/DDBJ whole genome shotgun (WGS) entry which is preliminary data.</text>
</comment>
<dbReference type="RefSeq" id="WP_160110046.1">
    <property type="nucleotide sequence ID" value="NZ_FCON02000053.1"/>
</dbReference>
<dbReference type="Proteomes" id="UP000054770">
    <property type="component" value="Unassembled WGS sequence"/>
</dbReference>
<gene>
    <name evidence="2" type="ORF">AWB68_04459</name>
</gene>
<evidence type="ECO:0000313" key="3">
    <source>
        <dbReference type="Proteomes" id="UP000054770"/>
    </source>
</evidence>
<evidence type="ECO:0000256" key="1">
    <source>
        <dbReference type="SAM" id="Phobius"/>
    </source>
</evidence>
<keyword evidence="1" id="KW-1133">Transmembrane helix</keyword>
<accession>A0A158JXG3</accession>
<reference evidence="2" key="1">
    <citation type="submission" date="2016-01" db="EMBL/GenBank/DDBJ databases">
        <authorList>
            <person name="Peeters C."/>
        </authorList>
    </citation>
    <scope>NUCLEOTIDE SEQUENCE [LARGE SCALE GENOMIC DNA]</scope>
    <source>
        <strain evidence="2">LMG 22940</strain>
    </source>
</reference>
<sequence>MPTEVRATLRSYLDGKIEQFWMRELGVDNLLTFGLYPIIPLAPLVMLIGH</sequence>